<reference evidence="7 8" key="1">
    <citation type="submission" date="2015-09" db="EMBL/GenBank/DDBJ databases">
        <title>Complete genome of Psychrobacter urativorans R10.10B.</title>
        <authorList>
            <person name="See-Too W.S."/>
            <person name="Chan K.G."/>
        </authorList>
    </citation>
    <scope>NUCLEOTIDE SEQUENCE [LARGE SCALE GENOMIC DNA]</scope>
    <source>
        <strain evidence="7 8">R10.10B</strain>
    </source>
</reference>
<dbReference type="STRING" id="45610.AOC03_01545"/>
<dbReference type="EMBL" id="CP012678">
    <property type="protein sequence ID" value="ALF58894.1"/>
    <property type="molecule type" value="Genomic_DNA"/>
</dbReference>
<feature type="transmembrane region" description="Helical" evidence="6">
    <location>
        <begin position="198"/>
        <end position="216"/>
    </location>
</feature>
<dbReference type="GO" id="GO:0015171">
    <property type="term" value="F:amino acid transmembrane transporter activity"/>
    <property type="evidence" value="ECO:0007669"/>
    <property type="project" value="TreeGrafter"/>
</dbReference>
<evidence type="ECO:0000256" key="2">
    <source>
        <dbReference type="ARBA" id="ARBA00022475"/>
    </source>
</evidence>
<feature type="transmembrane region" description="Helical" evidence="6">
    <location>
        <begin position="67"/>
        <end position="88"/>
    </location>
</feature>
<dbReference type="RefSeq" id="WP_062533290.1">
    <property type="nucleotide sequence ID" value="NZ_CP012678.1"/>
</dbReference>
<evidence type="ECO:0000256" key="4">
    <source>
        <dbReference type="ARBA" id="ARBA00022989"/>
    </source>
</evidence>
<protein>
    <recommendedName>
        <fullName evidence="9">Lysine transporter LysE</fullName>
    </recommendedName>
</protein>
<evidence type="ECO:0008006" key="9">
    <source>
        <dbReference type="Google" id="ProtNLM"/>
    </source>
</evidence>
<evidence type="ECO:0000313" key="8">
    <source>
        <dbReference type="Proteomes" id="UP000059847"/>
    </source>
</evidence>
<dbReference type="PANTHER" id="PTHR30086:SF20">
    <property type="entry name" value="ARGININE EXPORTER PROTEIN ARGO-RELATED"/>
    <property type="match status" value="1"/>
</dbReference>
<gene>
    <name evidence="7" type="ORF">AOC03_01545</name>
</gene>
<feature type="transmembrane region" description="Helical" evidence="6">
    <location>
        <begin position="6"/>
        <end position="28"/>
    </location>
</feature>
<dbReference type="PANTHER" id="PTHR30086">
    <property type="entry name" value="ARGININE EXPORTER PROTEIN ARGO"/>
    <property type="match status" value="1"/>
</dbReference>
<feature type="transmembrane region" description="Helical" evidence="6">
    <location>
        <begin position="122"/>
        <end position="145"/>
    </location>
</feature>
<dbReference type="OrthoDB" id="9784202at2"/>
<name>A0A0M4U3D1_9GAMM</name>
<evidence type="ECO:0000256" key="1">
    <source>
        <dbReference type="ARBA" id="ARBA00004651"/>
    </source>
</evidence>
<feature type="transmembrane region" description="Helical" evidence="6">
    <location>
        <begin position="40"/>
        <end position="61"/>
    </location>
</feature>
<dbReference type="AlphaFoldDB" id="A0A0M4U3D1"/>
<evidence type="ECO:0000256" key="5">
    <source>
        <dbReference type="ARBA" id="ARBA00023136"/>
    </source>
</evidence>
<keyword evidence="3 6" id="KW-0812">Transmembrane</keyword>
<evidence type="ECO:0000313" key="7">
    <source>
        <dbReference type="EMBL" id="ALF58894.1"/>
    </source>
</evidence>
<sequence>MDYTTWLAFTLMATLIVISPGPNGVIVLKTLGQYGYKPTLATISGLFCATFMHGLFVLFGLSALLIYIPQAFIAIKIMGALYLCYLGIKSLKEFFNYNKSKNNSIDMNAHVQRSDDQKSSRYFWQVGFITQILNPKVSALYLAVIPNFVDFTSATATTDTLLLTLTHASIVGSWFILVATVSMKLLPYFKNASIGRWLNGLAGIVMLYFSAMLLTYEAKKT</sequence>
<organism evidence="7 8">
    <name type="scientific">Psychrobacter urativorans</name>
    <dbReference type="NCBI Taxonomy" id="45610"/>
    <lineage>
        <taxon>Bacteria</taxon>
        <taxon>Pseudomonadati</taxon>
        <taxon>Pseudomonadota</taxon>
        <taxon>Gammaproteobacteria</taxon>
        <taxon>Moraxellales</taxon>
        <taxon>Moraxellaceae</taxon>
        <taxon>Psychrobacter</taxon>
    </lineage>
</organism>
<keyword evidence="4 6" id="KW-1133">Transmembrane helix</keyword>
<feature type="transmembrane region" description="Helical" evidence="6">
    <location>
        <begin position="165"/>
        <end position="186"/>
    </location>
</feature>
<dbReference type="GO" id="GO:0005886">
    <property type="term" value="C:plasma membrane"/>
    <property type="evidence" value="ECO:0007669"/>
    <property type="project" value="UniProtKB-SubCell"/>
</dbReference>
<keyword evidence="5 6" id="KW-0472">Membrane</keyword>
<dbReference type="Pfam" id="PF01810">
    <property type="entry name" value="LysE"/>
    <property type="match status" value="1"/>
</dbReference>
<comment type="subcellular location">
    <subcellularLocation>
        <location evidence="1">Cell membrane</location>
        <topology evidence="1">Multi-pass membrane protein</topology>
    </subcellularLocation>
</comment>
<dbReference type="InterPro" id="IPR001123">
    <property type="entry name" value="LeuE-type"/>
</dbReference>
<evidence type="ECO:0000256" key="6">
    <source>
        <dbReference type="SAM" id="Phobius"/>
    </source>
</evidence>
<evidence type="ECO:0000256" key="3">
    <source>
        <dbReference type="ARBA" id="ARBA00022692"/>
    </source>
</evidence>
<dbReference type="KEGG" id="pur:AOC03_01545"/>
<keyword evidence="2" id="KW-1003">Cell membrane</keyword>
<proteinExistence type="predicted"/>
<dbReference type="PIRSF" id="PIRSF006324">
    <property type="entry name" value="LeuE"/>
    <property type="match status" value="1"/>
</dbReference>
<accession>A0A0M4U3D1</accession>
<dbReference type="Proteomes" id="UP000059847">
    <property type="component" value="Chromosome"/>
</dbReference>
<keyword evidence="8" id="KW-1185">Reference proteome</keyword>